<keyword evidence="1" id="KW-0378">Hydrolase</keyword>
<dbReference type="Gene3D" id="3.40.50.1820">
    <property type="entry name" value="alpha/beta hydrolase"/>
    <property type="match status" value="1"/>
</dbReference>
<protein>
    <submittedName>
        <fullName evidence="1">Alpha/beta hydrolase</fullName>
    </submittedName>
</protein>
<dbReference type="RefSeq" id="WP_390235830.1">
    <property type="nucleotide sequence ID" value="NZ_JBHSWI010000001.1"/>
</dbReference>
<keyword evidence="2" id="KW-1185">Reference proteome</keyword>
<dbReference type="SUPFAM" id="SSF53474">
    <property type="entry name" value="alpha/beta-Hydrolases"/>
    <property type="match status" value="1"/>
</dbReference>
<evidence type="ECO:0000313" key="2">
    <source>
        <dbReference type="Proteomes" id="UP001596391"/>
    </source>
</evidence>
<dbReference type="PANTHER" id="PTHR48098">
    <property type="entry name" value="ENTEROCHELIN ESTERASE-RELATED"/>
    <property type="match status" value="1"/>
</dbReference>
<dbReference type="InterPro" id="IPR000801">
    <property type="entry name" value="Esterase-like"/>
</dbReference>
<sequence length="210" mass="22632">MSFPIFATAALLSLLGCHRMKPFSALPAEGVRVFDVNIHSTILGRDLPMRVAMPETIATNTKLPVIYLLHGYAANYTSFSAWTAADSLLVPKGYILVMPEDVSGFYLNQAGGKARYEDYFLNEVIPMVSAVVPQAANDRAHRAVVGMSRGGYGAMSIALRHPEEFAFAGGLNSAFDISTRPFIWTEFHESLMTNSALGPPGSPCAASTTP</sequence>
<proteinExistence type="predicted"/>
<dbReference type="PANTHER" id="PTHR48098:SF1">
    <property type="entry name" value="DIACYLGLYCEROL ACYLTRANSFERASE_MYCOLYLTRANSFERASE AG85A"/>
    <property type="match status" value="1"/>
</dbReference>
<dbReference type="InterPro" id="IPR050583">
    <property type="entry name" value="Mycobacterial_A85_antigen"/>
</dbReference>
<dbReference type="InterPro" id="IPR029058">
    <property type="entry name" value="AB_hydrolase_fold"/>
</dbReference>
<gene>
    <name evidence="1" type="ORF">ACFQBQ_15245</name>
</gene>
<dbReference type="Proteomes" id="UP001596391">
    <property type="component" value="Unassembled WGS sequence"/>
</dbReference>
<reference evidence="2" key="1">
    <citation type="journal article" date="2019" name="Int. J. Syst. Evol. Microbiol.">
        <title>The Global Catalogue of Microorganisms (GCM) 10K type strain sequencing project: providing services to taxonomists for standard genome sequencing and annotation.</title>
        <authorList>
            <consortium name="The Broad Institute Genomics Platform"/>
            <consortium name="The Broad Institute Genome Sequencing Center for Infectious Disease"/>
            <person name="Wu L."/>
            <person name="Ma J."/>
        </authorList>
    </citation>
    <scope>NUCLEOTIDE SEQUENCE [LARGE SCALE GENOMIC DNA]</scope>
    <source>
        <strain evidence="2">CGMCC 1.16026</strain>
    </source>
</reference>
<evidence type="ECO:0000313" key="1">
    <source>
        <dbReference type="EMBL" id="MFC6646908.1"/>
    </source>
</evidence>
<dbReference type="Pfam" id="PF00756">
    <property type="entry name" value="Esterase"/>
    <property type="match status" value="1"/>
</dbReference>
<dbReference type="GO" id="GO:0016787">
    <property type="term" value="F:hydrolase activity"/>
    <property type="evidence" value="ECO:0007669"/>
    <property type="project" value="UniProtKB-KW"/>
</dbReference>
<organism evidence="1 2">
    <name type="scientific">Granulicella cerasi</name>
    <dbReference type="NCBI Taxonomy" id="741063"/>
    <lineage>
        <taxon>Bacteria</taxon>
        <taxon>Pseudomonadati</taxon>
        <taxon>Acidobacteriota</taxon>
        <taxon>Terriglobia</taxon>
        <taxon>Terriglobales</taxon>
        <taxon>Acidobacteriaceae</taxon>
        <taxon>Granulicella</taxon>
    </lineage>
</organism>
<dbReference type="EMBL" id="JBHSWI010000001">
    <property type="protein sequence ID" value="MFC6646908.1"/>
    <property type="molecule type" value="Genomic_DNA"/>
</dbReference>
<accession>A0ABW1ZD13</accession>
<comment type="caution">
    <text evidence="1">The sequence shown here is derived from an EMBL/GenBank/DDBJ whole genome shotgun (WGS) entry which is preliminary data.</text>
</comment>
<name>A0ABW1ZD13_9BACT</name>